<comment type="similarity">
    <text evidence="1">Belongs to the SMP-30/CGR1 family.</text>
</comment>
<feature type="binding site" evidence="3">
    <location>
        <position position="98"/>
    </location>
    <ligand>
        <name>substrate</name>
    </ligand>
</feature>
<evidence type="ECO:0000256" key="3">
    <source>
        <dbReference type="PIRSR" id="PIRSR605511-2"/>
    </source>
</evidence>
<dbReference type="InterPro" id="IPR013658">
    <property type="entry name" value="SGL"/>
</dbReference>
<evidence type="ECO:0000259" key="4">
    <source>
        <dbReference type="Pfam" id="PF08450"/>
    </source>
</evidence>
<feature type="binding site" evidence="3">
    <location>
        <position position="100"/>
    </location>
    <ligand>
        <name>substrate</name>
    </ligand>
</feature>
<name>A0A7G5EK05_9BURK</name>
<dbReference type="AlphaFoldDB" id="A0A7G5EK05"/>
<evidence type="ECO:0000256" key="1">
    <source>
        <dbReference type="ARBA" id="ARBA00008853"/>
    </source>
</evidence>
<feature type="binding site" evidence="3">
    <location>
        <position position="15"/>
    </location>
    <ligand>
        <name>a divalent metal cation</name>
        <dbReference type="ChEBI" id="CHEBI:60240"/>
    </ligand>
</feature>
<feature type="active site" description="Proton donor/acceptor" evidence="2">
    <location>
        <position position="197"/>
    </location>
</feature>
<keyword evidence="3" id="KW-0862">Zinc</keyword>
<feature type="binding site" evidence="3">
    <location>
        <position position="197"/>
    </location>
    <ligand>
        <name>a divalent metal cation</name>
        <dbReference type="ChEBI" id="CHEBI:60240"/>
    </ligand>
</feature>
<dbReference type="Proteomes" id="UP000515240">
    <property type="component" value="Chromosome"/>
</dbReference>
<comment type="cofactor">
    <cofactor evidence="3">
        <name>Zn(2+)</name>
        <dbReference type="ChEBI" id="CHEBI:29105"/>
    </cofactor>
    <text evidence="3">Binds 1 divalent metal cation per subunit.</text>
</comment>
<organism evidence="5 6">
    <name type="scientific">Comamonas piscis</name>
    <dbReference type="NCBI Taxonomy" id="1562974"/>
    <lineage>
        <taxon>Bacteria</taxon>
        <taxon>Pseudomonadati</taxon>
        <taxon>Pseudomonadota</taxon>
        <taxon>Betaproteobacteria</taxon>
        <taxon>Burkholderiales</taxon>
        <taxon>Comamonadaceae</taxon>
        <taxon>Comamonas</taxon>
    </lineage>
</organism>
<feature type="binding site" evidence="3">
    <location>
        <position position="149"/>
    </location>
    <ligand>
        <name>a divalent metal cation</name>
        <dbReference type="ChEBI" id="CHEBI:60240"/>
    </ligand>
</feature>
<dbReference type="EMBL" id="CP058554">
    <property type="protein sequence ID" value="QMV74330.1"/>
    <property type="molecule type" value="Genomic_DNA"/>
</dbReference>
<feature type="domain" description="SMP-30/Gluconolactonase/LRE-like region" evidence="4">
    <location>
        <begin position="13"/>
        <end position="255"/>
    </location>
</feature>
<protein>
    <submittedName>
        <fullName evidence="5">SMP-30/gluconolactonase/LRE family protein</fullName>
    </submittedName>
</protein>
<dbReference type="Gene3D" id="2.120.10.30">
    <property type="entry name" value="TolB, C-terminal domain"/>
    <property type="match status" value="1"/>
</dbReference>
<dbReference type="GO" id="GO:0019853">
    <property type="term" value="P:L-ascorbic acid biosynthetic process"/>
    <property type="evidence" value="ECO:0007669"/>
    <property type="project" value="TreeGrafter"/>
</dbReference>
<evidence type="ECO:0000313" key="5">
    <source>
        <dbReference type="EMBL" id="QMV74330.1"/>
    </source>
</evidence>
<dbReference type="InterPro" id="IPR011042">
    <property type="entry name" value="6-blade_b-propeller_TolB-like"/>
</dbReference>
<dbReference type="PANTHER" id="PTHR10907:SF47">
    <property type="entry name" value="REGUCALCIN"/>
    <property type="match status" value="1"/>
</dbReference>
<keyword evidence="3" id="KW-0479">Metal-binding</keyword>
<accession>A0A7G5EK05</accession>
<dbReference type="RefSeq" id="WP_182323887.1">
    <property type="nucleotide sequence ID" value="NZ_CP058554.1"/>
</dbReference>
<keyword evidence="6" id="KW-1185">Reference proteome</keyword>
<dbReference type="GO" id="GO:0005509">
    <property type="term" value="F:calcium ion binding"/>
    <property type="evidence" value="ECO:0007669"/>
    <property type="project" value="TreeGrafter"/>
</dbReference>
<evidence type="ECO:0000256" key="2">
    <source>
        <dbReference type="PIRSR" id="PIRSR605511-1"/>
    </source>
</evidence>
<dbReference type="PANTHER" id="PTHR10907">
    <property type="entry name" value="REGUCALCIN"/>
    <property type="match status" value="1"/>
</dbReference>
<dbReference type="SUPFAM" id="SSF63829">
    <property type="entry name" value="Calcium-dependent phosphotriesterase"/>
    <property type="match status" value="1"/>
</dbReference>
<dbReference type="KEGG" id="cpis:HS961_16645"/>
<gene>
    <name evidence="5" type="ORF">HS961_16645</name>
</gene>
<dbReference type="GO" id="GO:0004341">
    <property type="term" value="F:gluconolactonase activity"/>
    <property type="evidence" value="ECO:0007669"/>
    <property type="project" value="TreeGrafter"/>
</dbReference>
<dbReference type="InterPro" id="IPR005511">
    <property type="entry name" value="SMP-30"/>
</dbReference>
<dbReference type="Pfam" id="PF08450">
    <property type="entry name" value="SGL"/>
    <property type="match status" value="1"/>
</dbReference>
<evidence type="ECO:0000313" key="6">
    <source>
        <dbReference type="Proteomes" id="UP000515240"/>
    </source>
</evidence>
<proteinExistence type="inferred from homology"/>
<sequence length="293" mass="31490">MHIQPLIPQRLALGECPNWDAATGQLWAMDCRRGYLLRIDPASGQTEQHLLPAPTGSFALNADGRIVIAMKEALGLYDPASRQLHTLAELDQHLPHLRLNDGCALPDGRFLVGSMHLHLEEGETPKGGIYVLERDGQLARMGPALKTANGPLIHPHNGRLFIADSAAQSIYSFDISSGQAQDQQLFISTQPQQSAPDGCCWDSDGGLWTAMVRTGQLARYDAQGALSELISLPVAHPSALCFGGPNLADLYVTSISDSGRLRAGGPLDGAILRITGLGYRGLAKPQARILIHD</sequence>
<reference evidence="5 6" key="1">
    <citation type="journal article" date="2020" name="G3 (Bethesda)">
        <title>CeMbio - The Caenorhabditis elegans Microbiome Resource.</title>
        <authorList>
            <person name="Dirksen P."/>
            <person name="Assie A."/>
            <person name="Zimmermann J."/>
            <person name="Zhang F."/>
            <person name="Tietje A.M."/>
            <person name="Marsh S.A."/>
            <person name="Felix M.A."/>
            <person name="Shapira M."/>
            <person name="Kaleta C."/>
            <person name="Schulenburg H."/>
            <person name="Samuel B."/>
        </authorList>
    </citation>
    <scope>NUCLEOTIDE SEQUENCE [LARGE SCALE GENOMIC DNA]</scope>
    <source>
        <strain evidence="5 6">BIGb0172</strain>
    </source>
</reference>
<dbReference type="PRINTS" id="PR01790">
    <property type="entry name" value="SMP30FAMILY"/>
</dbReference>